<dbReference type="STRING" id="578462.A0A0L0RVD4"/>
<dbReference type="VEuPathDB" id="FungiDB:AMAG_17610"/>
<organism evidence="2 3">
    <name type="scientific">Allomyces macrogynus (strain ATCC 38327)</name>
    <name type="common">Allomyces javanicus var. macrogynus</name>
    <dbReference type="NCBI Taxonomy" id="578462"/>
    <lineage>
        <taxon>Eukaryota</taxon>
        <taxon>Fungi</taxon>
        <taxon>Fungi incertae sedis</taxon>
        <taxon>Blastocladiomycota</taxon>
        <taxon>Blastocladiomycetes</taxon>
        <taxon>Blastocladiales</taxon>
        <taxon>Blastocladiaceae</taxon>
        <taxon>Allomyces</taxon>
    </lineage>
</organism>
<accession>A0A0L0RVD4</accession>
<proteinExistence type="predicted"/>
<dbReference type="PANTHER" id="PTHR21705">
    <property type="entry name" value="RAI16 PROTEIN-RELATED"/>
    <property type="match status" value="1"/>
</dbReference>
<evidence type="ECO:0000313" key="3">
    <source>
        <dbReference type="Proteomes" id="UP000054350"/>
    </source>
</evidence>
<dbReference type="EMBL" id="GG745328">
    <property type="protein sequence ID" value="KNE54031.1"/>
    <property type="molecule type" value="Genomic_DNA"/>
</dbReference>
<feature type="compositionally biased region" description="Low complexity" evidence="1">
    <location>
        <begin position="640"/>
        <end position="650"/>
    </location>
</feature>
<dbReference type="Pfam" id="PF10257">
    <property type="entry name" value="RAI16-like"/>
    <property type="match status" value="1"/>
</dbReference>
<dbReference type="InterPro" id="IPR019384">
    <property type="entry name" value="FHIP"/>
</dbReference>
<name>A0A0L0RVD4_ALLM3</name>
<reference evidence="2 3" key="1">
    <citation type="submission" date="2009-11" db="EMBL/GenBank/DDBJ databases">
        <title>Annotation of Allomyces macrogynus ATCC 38327.</title>
        <authorList>
            <consortium name="The Broad Institute Genome Sequencing Platform"/>
            <person name="Russ C."/>
            <person name="Cuomo C."/>
            <person name="Burger G."/>
            <person name="Gray M.W."/>
            <person name="Holland P.W.H."/>
            <person name="King N."/>
            <person name="Lang F.B.F."/>
            <person name="Roger A.J."/>
            <person name="Ruiz-Trillo I."/>
            <person name="Young S.K."/>
            <person name="Zeng Q."/>
            <person name="Gargeya S."/>
            <person name="Fitzgerald M."/>
            <person name="Haas B."/>
            <person name="Abouelleil A."/>
            <person name="Alvarado L."/>
            <person name="Arachchi H.M."/>
            <person name="Berlin A."/>
            <person name="Chapman S.B."/>
            <person name="Gearin G."/>
            <person name="Goldberg J."/>
            <person name="Griggs A."/>
            <person name="Gujja S."/>
            <person name="Hansen M."/>
            <person name="Heiman D."/>
            <person name="Howarth C."/>
            <person name="Larimer J."/>
            <person name="Lui A."/>
            <person name="MacDonald P.J.P."/>
            <person name="McCowen C."/>
            <person name="Montmayeur A."/>
            <person name="Murphy C."/>
            <person name="Neiman D."/>
            <person name="Pearson M."/>
            <person name="Priest M."/>
            <person name="Roberts A."/>
            <person name="Saif S."/>
            <person name="Shea T."/>
            <person name="Sisk P."/>
            <person name="Stolte C."/>
            <person name="Sykes S."/>
            <person name="Wortman J."/>
            <person name="Nusbaum C."/>
            <person name="Birren B."/>
        </authorList>
    </citation>
    <scope>NUCLEOTIDE SEQUENCE [LARGE SCALE GENOMIC DNA]</scope>
    <source>
        <strain evidence="2 3">ATCC 38327</strain>
    </source>
</reference>
<feature type="region of interest" description="Disordered" evidence="1">
    <location>
        <begin position="640"/>
        <end position="659"/>
    </location>
</feature>
<gene>
    <name evidence="2" type="ORF">AMAG_17610</name>
</gene>
<dbReference type="OrthoDB" id="5350595at2759"/>
<evidence type="ECO:0000313" key="2">
    <source>
        <dbReference type="EMBL" id="KNE54031.1"/>
    </source>
</evidence>
<protein>
    <submittedName>
        <fullName evidence="2">Uncharacterized protein</fullName>
    </submittedName>
</protein>
<dbReference type="Proteomes" id="UP000054350">
    <property type="component" value="Unassembled WGS sequence"/>
</dbReference>
<feature type="region of interest" description="Disordered" evidence="1">
    <location>
        <begin position="291"/>
        <end position="312"/>
    </location>
</feature>
<dbReference type="AlphaFoldDB" id="A0A0L0RVD4"/>
<sequence length="724" mass="76303">MRRSRTRPVASEKPDHPDFDFPLFKFLLGYIHRDGAVGDIARAALLLLLEHATGPFREYLLTQSELVDKVSAALCALFADLYTTTAHPRSRASTPVGPNDERHNPRRDLFHKLVLFVQALVVRCPSTRLVLALLARIQHVFLQGLVAPLLVRPLDASQDLRAFHATVANLTTMLSLLTGGGSDVCGGPLARLVVEFLFSDADHPPLVETAAANTDDVTPAELIEKVEGMLEDEALALDIDPAAHLAQSNLKRMISLASLTSLPNMAAPADPDPAPSPRAALLAEFRRVVRGEPAPRSRAPSPPPPSFDRPAHADADLAPLAIVALIDTVLTHHYVYALPLLAPALVAAAADQRAVPDLRTALSALDLHDPHAAVPPTMRAAAKPNTVALADHTRRAAAFVRAAESLVPPPARRDSKMWAGSGVGLGDTMAQYVRDAAAAVAACPDPDWVLWRQVTVPGSTPTSSPSRQPRRTSESGTASPTKPHRPLSTSIRQLPTSRPSSWLLDDDDRPLMPPGYVPTDHADLAETVVGDLLHALHRFHANAPAVNLLVTGALTALARVPVPYVAHRVQDLALEVVAYLKALEPTLPAAGPPAAGPAAVGVNGAGAGGEGVVAAAARRLSRPLSMSLASLPSFSSILGSGSSSTGGSTPPRRPISTVLEEGDGAGASLLGKRASSASSIATTSSVGSTIGAEAENRRILGEFVKELAATFLVQSYRNDVVLYV</sequence>
<evidence type="ECO:0000256" key="1">
    <source>
        <dbReference type="SAM" id="MobiDB-lite"/>
    </source>
</evidence>
<feature type="compositionally biased region" description="Polar residues" evidence="1">
    <location>
        <begin position="487"/>
        <end position="500"/>
    </location>
</feature>
<feature type="region of interest" description="Disordered" evidence="1">
    <location>
        <begin position="456"/>
        <end position="509"/>
    </location>
</feature>
<dbReference type="PANTHER" id="PTHR21705:SF11">
    <property type="entry name" value="FHIP FAMILY PROTEIN CG3558"/>
    <property type="match status" value="1"/>
</dbReference>
<keyword evidence="3" id="KW-1185">Reference proteome</keyword>
<reference evidence="3" key="2">
    <citation type="submission" date="2009-11" db="EMBL/GenBank/DDBJ databases">
        <title>The Genome Sequence of Allomyces macrogynus strain ATCC 38327.</title>
        <authorList>
            <consortium name="The Broad Institute Genome Sequencing Platform"/>
            <person name="Russ C."/>
            <person name="Cuomo C."/>
            <person name="Shea T."/>
            <person name="Young S.K."/>
            <person name="Zeng Q."/>
            <person name="Koehrsen M."/>
            <person name="Haas B."/>
            <person name="Borodovsky M."/>
            <person name="Guigo R."/>
            <person name="Alvarado L."/>
            <person name="Berlin A."/>
            <person name="Borenstein D."/>
            <person name="Chen Z."/>
            <person name="Engels R."/>
            <person name="Freedman E."/>
            <person name="Gellesch M."/>
            <person name="Goldberg J."/>
            <person name="Griggs A."/>
            <person name="Gujja S."/>
            <person name="Heiman D."/>
            <person name="Hepburn T."/>
            <person name="Howarth C."/>
            <person name="Jen D."/>
            <person name="Larson L."/>
            <person name="Lewis B."/>
            <person name="Mehta T."/>
            <person name="Park D."/>
            <person name="Pearson M."/>
            <person name="Roberts A."/>
            <person name="Saif S."/>
            <person name="Shenoy N."/>
            <person name="Sisk P."/>
            <person name="Stolte C."/>
            <person name="Sykes S."/>
            <person name="Walk T."/>
            <person name="White J."/>
            <person name="Yandava C."/>
            <person name="Burger G."/>
            <person name="Gray M.W."/>
            <person name="Holland P.W.H."/>
            <person name="King N."/>
            <person name="Lang F.B.F."/>
            <person name="Roger A.J."/>
            <person name="Ruiz-Trillo I."/>
            <person name="Lander E."/>
            <person name="Nusbaum C."/>
        </authorList>
    </citation>
    <scope>NUCLEOTIDE SEQUENCE [LARGE SCALE GENOMIC DNA]</scope>
    <source>
        <strain evidence="3">ATCC 38327</strain>
    </source>
</reference>